<evidence type="ECO:0000313" key="9">
    <source>
        <dbReference type="WBParaSite" id="ACRNAN_Path_933.g3597.t1"/>
    </source>
</evidence>
<feature type="transmembrane region" description="Helical" evidence="6">
    <location>
        <begin position="200"/>
        <end position="221"/>
    </location>
</feature>
<comment type="subcellular location">
    <subcellularLocation>
        <location evidence="1">Membrane</location>
    </subcellularLocation>
</comment>
<feature type="transmembrane region" description="Helical" evidence="6">
    <location>
        <begin position="147"/>
        <end position="168"/>
    </location>
</feature>
<evidence type="ECO:0000259" key="7">
    <source>
        <dbReference type="PROSITE" id="PS50262"/>
    </source>
</evidence>
<evidence type="ECO:0000256" key="6">
    <source>
        <dbReference type="SAM" id="Phobius"/>
    </source>
</evidence>
<proteinExistence type="inferred from homology"/>
<dbReference type="AlphaFoldDB" id="A0A914CDK9"/>
<keyword evidence="5" id="KW-0297">G-protein coupled receptor</keyword>
<keyword evidence="3 6" id="KW-1133">Transmembrane helix</keyword>
<keyword evidence="5" id="KW-0807">Transducer</keyword>
<evidence type="ECO:0000313" key="8">
    <source>
        <dbReference type="Proteomes" id="UP000887540"/>
    </source>
</evidence>
<accession>A0A914CDK9</accession>
<evidence type="ECO:0000256" key="2">
    <source>
        <dbReference type="ARBA" id="ARBA00022692"/>
    </source>
</evidence>
<dbReference type="GO" id="GO:0004930">
    <property type="term" value="F:G protein-coupled receptor activity"/>
    <property type="evidence" value="ECO:0007669"/>
    <property type="project" value="UniProtKB-KW"/>
</dbReference>
<dbReference type="PRINTS" id="PR00237">
    <property type="entry name" value="GPCRRHODOPSN"/>
</dbReference>
<dbReference type="InterPro" id="IPR053352">
    <property type="entry name" value="FMRFamide_rcpt"/>
</dbReference>
<feature type="transmembrane region" description="Helical" evidence="6">
    <location>
        <begin position="106"/>
        <end position="126"/>
    </location>
</feature>
<dbReference type="PANTHER" id="PTHR47323:SF6">
    <property type="entry name" value="G-PROTEIN COUPLED RECEPTORS FAMILY 1 PROFILE DOMAIN-CONTAINING PROTEIN"/>
    <property type="match status" value="1"/>
</dbReference>
<sequence>MNEPPELITNETIDLVEAYEDNALINSLSLFFTCVMVLMCLTGAIMNTLSLIIFTSSSFRRRSINILLAGLSASDLCLLILAIPVFSLSQLQKVIPGFSVQITGTILVYAYPITLMAQTMSVWMLVSITIDRYLAVCHPFAVRIHCTITRAIITIVSIVIFSIGYNIIRFWEYTINTGENVSEDMVILGLLRENHWYMVLYQNIATSVTQFVVPLFILCVLNLQVARTILEATETRRDLVASEKREHKTAKMLLFVVIVFIFCYTLSFCLNVLEFFNPELFKQPIGYLLNDINNILIVINSSSSFIFYCTYSSRYRSQIRTMYGLQWLTSRFCFITDRDGLQKSASNMDEYTAISTCSMRQKLCSRTSSPNGFSSIRMSTRQQFNGHNTLKPTLSTS</sequence>
<dbReference type="PROSITE" id="PS00237">
    <property type="entry name" value="G_PROTEIN_RECEP_F1_1"/>
    <property type="match status" value="1"/>
</dbReference>
<dbReference type="Pfam" id="PF00001">
    <property type="entry name" value="7tm_1"/>
    <property type="match status" value="1"/>
</dbReference>
<dbReference type="Gene3D" id="1.20.1070.10">
    <property type="entry name" value="Rhodopsin 7-helix transmembrane proteins"/>
    <property type="match status" value="1"/>
</dbReference>
<dbReference type="WBParaSite" id="ACRNAN_Path_933.g3597.t1">
    <property type="protein sequence ID" value="ACRNAN_Path_933.g3597.t1"/>
    <property type="gene ID" value="ACRNAN_Path_933.g3597"/>
</dbReference>
<feature type="transmembrane region" description="Helical" evidence="6">
    <location>
        <begin position="252"/>
        <end position="273"/>
    </location>
</feature>
<dbReference type="CDD" id="cd14978">
    <property type="entry name" value="7tmA_FMRFamide_R-like"/>
    <property type="match status" value="1"/>
</dbReference>
<evidence type="ECO:0000256" key="3">
    <source>
        <dbReference type="ARBA" id="ARBA00022989"/>
    </source>
</evidence>
<feature type="domain" description="G-protein coupled receptors family 1 profile" evidence="7">
    <location>
        <begin position="46"/>
        <end position="308"/>
    </location>
</feature>
<keyword evidence="2 5" id="KW-0812">Transmembrane</keyword>
<name>A0A914CDK9_9BILA</name>
<evidence type="ECO:0000256" key="1">
    <source>
        <dbReference type="ARBA" id="ARBA00004370"/>
    </source>
</evidence>
<keyword evidence="5" id="KW-0675">Receptor</keyword>
<evidence type="ECO:0000256" key="5">
    <source>
        <dbReference type="RuleBase" id="RU000688"/>
    </source>
</evidence>
<protein>
    <submittedName>
        <fullName evidence="9">G-protein coupled receptors family 1 profile domain-containing protein</fullName>
    </submittedName>
</protein>
<keyword evidence="8" id="KW-1185">Reference proteome</keyword>
<feature type="transmembrane region" description="Helical" evidence="6">
    <location>
        <begin position="66"/>
        <end position="86"/>
    </location>
</feature>
<dbReference type="SMART" id="SM01381">
    <property type="entry name" value="7TM_GPCR_Srsx"/>
    <property type="match status" value="1"/>
</dbReference>
<dbReference type="InterPro" id="IPR000276">
    <property type="entry name" value="GPCR_Rhodpsn"/>
</dbReference>
<comment type="similarity">
    <text evidence="5">Belongs to the G-protein coupled receptor 1 family.</text>
</comment>
<keyword evidence="4 6" id="KW-0472">Membrane</keyword>
<dbReference type="PANTHER" id="PTHR47323">
    <property type="entry name" value="FMRFAMIDE PEPTIDE RECEPTOR FAMILY-RELATED"/>
    <property type="match status" value="1"/>
</dbReference>
<feature type="transmembrane region" description="Helical" evidence="6">
    <location>
        <begin position="293"/>
        <end position="311"/>
    </location>
</feature>
<reference evidence="9" key="1">
    <citation type="submission" date="2022-11" db="UniProtKB">
        <authorList>
            <consortium name="WormBaseParasite"/>
        </authorList>
    </citation>
    <scope>IDENTIFICATION</scope>
</reference>
<feature type="transmembrane region" description="Helical" evidence="6">
    <location>
        <begin position="30"/>
        <end position="54"/>
    </location>
</feature>
<dbReference type="GO" id="GO:0016020">
    <property type="term" value="C:membrane"/>
    <property type="evidence" value="ECO:0007669"/>
    <property type="project" value="UniProtKB-SubCell"/>
</dbReference>
<dbReference type="Proteomes" id="UP000887540">
    <property type="component" value="Unplaced"/>
</dbReference>
<evidence type="ECO:0000256" key="4">
    <source>
        <dbReference type="ARBA" id="ARBA00023136"/>
    </source>
</evidence>
<dbReference type="PROSITE" id="PS50262">
    <property type="entry name" value="G_PROTEIN_RECEP_F1_2"/>
    <property type="match status" value="1"/>
</dbReference>
<organism evidence="8 9">
    <name type="scientific">Acrobeloides nanus</name>
    <dbReference type="NCBI Taxonomy" id="290746"/>
    <lineage>
        <taxon>Eukaryota</taxon>
        <taxon>Metazoa</taxon>
        <taxon>Ecdysozoa</taxon>
        <taxon>Nematoda</taxon>
        <taxon>Chromadorea</taxon>
        <taxon>Rhabditida</taxon>
        <taxon>Tylenchina</taxon>
        <taxon>Cephalobomorpha</taxon>
        <taxon>Cephaloboidea</taxon>
        <taxon>Cephalobidae</taxon>
        <taxon>Acrobeloides</taxon>
    </lineage>
</organism>
<dbReference type="SUPFAM" id="SSF81321">
    <property type="entry name" value="Family A G protein-coupled receptor-like"/>
    <property type="match status" value="1"/>
</dbReference>
<dbReference type="InterPro" id="IPR017452">
    <property type="entry name" value="GPCR_Rhodpsn_7TM"/>
</dbReference>